<dbReference type="RefSeq" id="WP_071140057.1">
    <property type="nucleotide sequence ID" value="NZ_CP035282.1"/>
</dbReference>
<keyword evidence="6" id="KW-1185">Reference proteome</keyword>
<accession>A0A410QAL7</accession>
<dbReference type="PIRSF" id="PIRSF021362">
    <property type="entry name" value="UCP021362_HAD"/>
    <property type="match status" value="1"/>
</dbReference>
<dbReference type="SUPFAM" id="SSF56784">
    <property type="entry name" value="HAD-like"/>
    <property type="match status" value="1"/>
</dbReference>
<feature type="active site" description="Nucleophile" evidence="4">
    <location>
        <position position="9"/>
    </location>
</feature>
<dbReference type="EMBL" id="CP035282">
    <property type="protein sequence ID" value="QAT61025.1"/>
    <property type="molecule type" value="Genomic_DNA"/>
</dbReference>
<dbReference type="KEGG" id="spoa:EQM13_05220"/>
<evidence type="ECO:0000256" key="4">
    <source>
        <dbReference type="PIRSR" id="PIRSR610708-1"/>
    </source>
</evidence>
<dbReference type="GO" id="GO:0009264">
    <property type="term" value="P:deoxyribonucleotide catabolic process"/>
    <property type="evidence" value="ECO:0007669"/>
    <property type="project" value="InterPro"/>
</dbReference>
<dbReference type="InterPro" id="IPR036412">
    <property type="entry name" value="HAD-like_sf"/>
</dbReference>
<evidence type="ECO:0000256" key="3">
    <source>
        <dbReference type="PIRNR" id="PIRNR021362"/>
    </source>
</evidence>
<comment type="similarity">
    <text evidence="1 3">Belongs to the 5'(3')-deoxyribonucleotidase family.</text>
</comment>
<evidence type="ECO:0000313" key="6">
    <source>
        <dbReference type="Proteomes" id="UP000287969"/>
    </source>
</evidence>
<dbReference type="Proteomes" id="UP000287969">
    <property type="component" value="Chromosome"/>
</dbReference>
<dbReference type="AlphaFoldDB" id="A0A410QAL7"/>
<reference evidence="6" key="1">
    <citation type="submission" date="2019-01" db="EMBL/GenBank/DDBJ databases">
        <title>Draft genomes of a novel of Sporanaerobacter strains.</title>
        <authorList>
            <person name="Ma S."/>
        </authorList>
    </citation>
    <scope>NUCLEOTIDE SEQUENCE [LARGE SCALE GENOMIC DNA]</scope>
    <source>
        <strain evidence="6">NJN-17</strain>
    </source>
</reference>
<dbReference type="InterPro" id="IPR052419">
    <property type="entry name" value="5_3-deoxyribonucleotidase-like"/>
</dbReference>
<dbReference type="PANTHER" id="PTHR35134:SF2">
    <property type="entry name" value="NUCLEOTIDASE YQFW-RELATED"/>
    <property type="match status" value="1"/>
</dbReference>
<proteinExistence type="inferred from homology"/>
<protein>
    <recommendedName>
        <fullName evidence="3">Nucleotidase</fullName>
        <ecNumber evidence="3">3.1.3.-</ecNumber>
    </recommendedName>
</protein>
<sequence length="195" mass="22853">MKELNLCIDIDGTVTEAYDWIPIVNRYFNTTITPNDVTVYDIYKILGVDKADYDLFYDLYGEALHLECRIRKGAKNVIDSLYQKHNIHFVSAREKRMKYVTHIWFDHYKIPMDSLTLLGSHNKVSTAKALNCDIFIEDRYENAIQLAQSGFEVLLVDCNYNKGPLLHNITRVSDWFEIRNIIENKNYEFKNSIAL</sequence>
<name>A0A410QAL7_9FIRM</name>
<evidence type="ECO:0000256" key="2">
    <source>
        <dbReference type="ARBA" id="ARBA00022801"/>
    </source>
</evidence>
<organism evidence="5 6">
    <name type="scientific">Acidilutibacter cellobiosedens</name>
    <dbReference type="NCBI Taxonomy" id="2507161"/>
    <lineage>
        <taxon>Bacteria</taxon>
        <taxon>Bacillati</taxon>
        <taxon>Bacillota</taxon>
        <taxon>Tissierellia</taxon>
        <taxon>Tissierellales</taxon>
        <taxon>Acidilutibacteraceae</taxon>
        <taxon>Acidilutibacter</taxon>
    </lineage>
</organism>
<dbReference type="PANTHER" id="PTHR35134">
    <property type="entry name" value="NUCLEOTIDASE YQFW-RELATED"/>
    <property type="match status" value="1"/>
</dbReference>
<dbReference type="Gene3D" id="3.40.50.1000">
    <property type="entry name" value="HAD superfamily/HAD-like"/>
    <property type="match status" value="1"/>
</dbReference>
<dbReference type="Pfam" id="PF06941">
    <property type="entry name" value="NT5C"/>
    <property type="match status" value="1"/>
</dbReference>
<gene>
    <name evidence="5" type="ORF">EQM13_05220</name>
</gene>
<dbReference type="InterPro" id="IPR010708">
    <property type="entry name" value="5'(3')-deoxyribonucleotidase"/>
</dbReference>
<dbReference type="GO" id="GO:0008253">
    <property type="term" value="F:5'-nucleotidase activity"/>
    <property type="evidence" value="ECO:0007669"/>
    <property type="project" value="InterPro"/>
</dbReference>
<dbReference type="OrthoDB" id="2471595at2"/>
<feature type="active site" description="Proton donor" evidence="4">
    <location>
        <position position="11"/>
    </location>
</feature>
<dbReference type="InterPro" id="IPR009206">
    <property type="entry name" value="Nucleotidase_putative"/>
</dbReference>
<evidence type="ECO:0000256" key="1">
    <source>
        <dbReference type="ARBA" id="ARBA00009589"/>
    </source>
</evidence>
<evidence type="ECO:0000313" key="5">
    <source>
        <dbReference type="EMBL" id="QAT61025.1"/>
    </source>
</evidence>
<dbReference type="EC" id="3.1.3.-" evidence="3"/>
<keyword evidence="2 3" id="KW-0378">Hydrolase</keyword>
<dbReference type="InterPro" id="IPR023214">
    <property type="entry name" value="HAD_sf"/>
</dbReference>